<reference evidence="2 3" key="1">
    <citation type="submission" date="2019-09" db="EMBL/GenBank/DDBJ databases">
        <title>Salinarimonas rosea gen. nov., sp. nov., a new member of the a-2 subgroup of the Proteobacteria.</title>
        <authorList>
            <person name="Liu J."/>
        </authorList>
    </citation>
    <scope>NUCLEOTIDE SEQUENCE [LARGE SCALE GENOMIC DNA]</scope>
    <source>
        <strain evidence="2 3">BN140002</strain>
    </source>
</reference>
<dbReference type="Pfam" id="PF16868">
    <property type="entry name" value="NMT1_3"/>
    <property type="match status" value="1"/>
</dbReference>
<reference evidence="2 3" key="2">
    <citation type="submission" date="2019-09" db="EMBL/GenBank/DDBJ databases">
        <authorList>
            <person name="Jin C."/>
        </authorList>
    </citation>
    <scope>NUCLEOTIDE SEQUENCE [LARGE SCALE GENOMIC DNA]</scope>
    <source>
        <strain evidence="2 3">BN140002</strain>
    </source>
</reference>
<evidence type="ECO:0000313" key="3">
    <source>
        <dbReference type="Proteomes" id="UP000323142"/>
    </source>
</evidence>
<comment type="caution">
    <text evidence="2">The sequence shown here is derived from an EMBL/GenBank/DDBJ whole genome shotgun (WGS) entry which is preliminary data.</text>
</comment>
<name>A0A5B2VDR3_9HYPH</name>
<proteinExistence type="predicted"/>
<keyword evidence="1" id="KW-1133">Transmembrane helix</keyword>
<organism evidence="2 3">
    <name type="scientific">Salinarimonas soli</name>
    <dbReference type="NCBI Taxonomy" id="1638099"/>
    <lineage>
        <taxon>Bacteria</taxon>
        <taxon>Pseudomonadati</taxon>
        <taxon>Pseudomonadota</taxon>
        <taxon>Alphaproteobacteria</taxon>
        <taxon>Hyphomicrobiales</taxon>
        <taxon>Salinarimonadaceae</taxon>
        <taxon>Salinarimonas</taxon>
    </lineage>
</organism>
<dbReference type="EMBL" id="VUOA01000022">
    <property type="protein sequence ID" value="KAA2236925.1"/>
    <property type="molecule type" value="Genomic_DNA"/>
</dbReference>
<sequence>MERLLRRLRRKEVIYTLLAVGLALGAAVAWVGYRYVSRPAIMTVAVGPGDGVEAKVLNAFAQALREQDKDVRLTVVPVDDVRASATALQDKRVDLALVRPDVMLPVNGLTVAVLREEAIILLAPTASGIEEVPNLSGKRLGVVTRHEADLPALELMLRQYDLAPPAVTLVPLAQNGVEEALRAKRVDAVAVVAAPVSQEAAAVLRAVAAAANRKVTVIPVDEAEAIALRTPALGEVTIPPGGLGGRPRQPEEEVKSVGISYRLMARADLDRGPVSKVAQHLFQLRSRIARDVPAVNLMKAPDTDTATSAALPNHQGAIDYFNREQLSFMDRYGDLVWMVLFFGGSLTSGLAWLARLFVRKRRELVDEVLDRLMCILSEARETSDPAALENLAVEVDRLVTHAIRYARHRTTGTRTTTALILAIDSARAAIADRRIQIEGAARRGAEPRARRAAIS</sequence>
<dbReference type="OrthoDB" id="7976602at2"/>
<feature type="transmembrane region" description="Helical" evidence="1">
    <location>
        <begin position="12"/>
        <end position="33"/>
    </location>
</feature>
<dbReference type="SUPFAM" id="SSF53850">
    <property type="entry name" value="Periplasmic binding protein-like II"/>
    <property type="match status" value="1"/>
</dbReference>
<dbReference type="PANTHER" id="PTHR42941:SF1">
    <property type="entry name" value="SLL1037 PROTEIN"/>
    <property type="match status" value="1"/>
</dbReference>
<keyword evidence="3" id="KW-1185">Reference proteome</keyword>
<feature type="transmembrane region" description="Helical" evidence="1">
    <location>
        <begin position="335"/>
        <end position="354"/>
    </location>
</feature>
<protein>
    <submittedName>
        <fullName evidence="2">C4-dicarboxylate ABC transporter substrate-binding protein</fullName>
    </submittedName>
</protein>
<gene>
    <name evidence="2" type="ORF">F0L46_12445</name>
</gene>
<accession>A0A5B2VDR3</accession>
<evidence type="ECO:0000313" key="2">
    <source>
        <dbReference type="EMBL" id="KAA2236925.1"/>
    </source>
</evidence>
<evidence type="ECO:0000256" key="1">
    <source>
        <dbReference type="SAM" id="Phobius"/>
    </source>
</evidence>
<dbReference type="AlphaFoldDB" id="A0A5B2VDR3"/>
<keyword evidence="1" id="KW-0812">Transmembrane</keyword>
<dbReference type="PANTHER" id="PTHR42941">
    <property type="entry name" value="SLL1037 PROTEIN"/>
    <property type="match status" value="1"/>
</dbReference>
<dbReference type="Proteomes" id="UP000323142">
    <property type="component" value="Unassembled WGS sequence"/>
</dbReference>
<dbReference type="Gene3D" id="3.40.190.10">
    <property type="entry name" value="Periplasmic binding protein-like II"/>
    <property type="match status" value="2"/>
</dbReference>
<keyword evidence="1" id="KW-0472">Membrane</keyword>
<dbReference type="InterPro" id="IPR011852">
    <property type="entry name" value="TRAP_TAXI"/>
</dbReference>